<evidence type="ECO:0000256" key="7">
    <source>
        <dbReference type="ARBA" id="ARBA00022960"/>
    </source>
</evidence>
<protein>
    <recommendedName>
        <fullName evidence="11 12">Multifunctional fusion protein</fullName>
    </recommendedName>
    <domain>
        <recommendedName>
            <fullName evidence="11">UDP-N-acetylmuramoyl-L-alanyl-D-glutamate--2,6-diaminopimelate ligase</fullName>
            <ecNumber evidence="11">6.3.2.13</ecNumber>
        </recommendedName>
        <alternativeName>
            <fullName evidence="11">Meso-A2pm-adding enzyme</fullName>
        </alternativeName>
        <alternativeName>
            <fullName evidence="11">Meso-diaminopimelate-adding enzyme</fullName>
        </alternativeName>
        <alternativeName>
            <fullName evidence="11">UDP-MurNAc-L-Ala-D-Glu:meso-diaminopimelate ligase</fullName>
        </alternativeName>
        <alternativeName>
            <fullName evidence="11">UDP-MurNAc-tripeptide synthetase</fullName>
        </alternativeName>
        <alternativeName>
            <fullName evidence="11">UDP-N-acetylmuramyl-tripeptide synthetase</fullName>
        </alternativeName>
    </domain>
    <domain>
        <recommendedName>
            <fullName evidence="12">UDP-N-acetylmuramoyl-tripeptide--D-alanyl-D-alanine ligase</fullName>
            <ecNumber evidence="12">6.3.2.10</ecNumber>
        </recommendedName>
        <alternativeName>
            <fullName evidence="12">D-alanyl-D-alanine-adding enzyme</fullName>
        </alternativeName>
    </domain>
</protein>
<comment type="caution">
    <text evidence="18">The sequence shown here is derived from an EMBL/GenBank/DDBJ whole genome shotgun (WGS) entry which is preliminary data.</text>
</comment>
<dbReference type="RefSeq" id="WP_028480099.1">
    <property type="nucleotide sequence ID" value="NZ_LVVZ01000005.1"/>
</dbReference>
<dbReference type="GO" id="GO:0047480">
    <property type="term" value="F:UDP-N-acetylmuramoyl-tripeptide-D-alanyl-D-alanine ligase activity"/>
    <property type="evidence" value="ECO:0007669"/>
    <property type="project" value="UniProtKB-UniRule"/>
</dbReference>
<feature type="domain" description="Mur ligase central" evidence="17">
    <location>
        <begin position="110"/>
        <end position="313"/>
    </location>
</feature>
<evidence type="ECO:0000259" key="16">
    <source>
        <dbReference type="Pfam" id="PF02875"/>
    </source>
</evidence>
<evidence type="ECO:0000259" key="17">
    <source>
        <dbReference type="Pfam" id="PF08245"/>
    </source>
</evidence>
<keyword evidence="8 12" id="KW-0573">Peptidoglycan synthesis</keyword>
<dbReference type="GO" id="GO:0008765">
    <property type="term" value="F:UDP-N-acetylmuramoylalanyl-D-glutamate-2,6-diaminopimelate ligase activity"/>
    <property type="evidence" value="ECO:0007669"/>
    <property type="project" value="UniProtKB-UniRule"/>
</dbReference>
<feature type="binding site" evidence="11">
    <location>
        <begin position="409"/>
        <end position="412"/>
    </location>
    <ligand>
        <name>meso-2,6-diaminopimelate</name>
        <dbReference type="ChEBI" id="CHEBI:57791"/>
    </ligand>
</feature>
<dbReference type="GO" id="GO:0000287">
    <property type="term" value="F:magnesium ion binding"/>
    <property type="evidence" value="ECO:0007669"/>
    <property type="project" value="UniProtKB-UniRule"/>
</dbReference>
<dbReference type="GO" id="GO:0005737">
    <property type="term" value="C:cytoplasm"/>
    <property type="evidence" value="ECO:0007669"/>
    <property type="project" value="UniProtKB-SubCell"/>
</dbReference>
<evidence type="ECO:0000313" key="19">
    <source>
        <dbReference type="Proteomes" id="UP000185783"/>
    </source>
</evidence>
<keyword evidence="5 12" id="KW-0547">Nucleotide-binding</keyword>
<evidence type="ECO:0000256" key="12">
    <source>
        <dbReference type="HAMAP-Rule" id="MF_02019"/>
    </source>
</evidence>
<comment type="similarity">
    <text evidence="12">Belongs to the MurCDEF family. MurF subfamily.</text>
</comment>
<evidence type="ECO:0000256" key="11">
    <source>
        <dbReference type="HAMAP-Rule" id="MF_00208"/>
    </source>
</evidence>
<feature type="binding site" evidence="11">
    <location>
        <position position="457"/>
    </location>
    <ligand>
        <name>meso-2,6-diaminopimelate</name>
        <dbReference type="ChEBI" id="CHEBI:57791"/>
    </ligand>
</feature>
<keyword evidence="19" id="KW-1185">Reference proteome</keyword>
<dbReference type="PANTHER" id="PTHR43024">
    <property type="entry name" value="UDP-N-ACETYLMURAMOYL-TRIPEPTIDE--D-ALANYL-D-ALANINE LIGASE"/>
    <property type="match status" value="1"/>
</dbReference>
<dbReference type="NCBIfam" id="TIGR01143">
    <property type="entry name" value="murF"/>
    <property type="match status" value="1"/>
</dbReference>
<dbReference type="NCBIfam" id="NF010693">
    <property type="entry name" value="PRK14093.1"/>
    <property type="match status" value="1"/>
</dbReference>
<evidence type="ECO:0000256" key="3">
    <source>
        <dbReference type="ARBA" id="ARBA00022598"/>
    </source>
</evidence>
<proteinExistence type="inferred from homology"/>
<dbReference type="STRING" id="197461.A3843_03495"/>
<dbReference type="GO" id="GO:0008766">
    <property type="term" value="F:UDP-N-acetylmuramoylalanyl-D-glutamyl-2,6-diaminopimelate-D-alanyl-D-alanine ligase activity"/>
    <property type="evidence" value="ECO:0007669"/>
    <property type="project" value="RHEA"/>
</dbReference>
<keyword evidence="11" id="KW-0460">Magnesium</keyword>
<dbReference type="NCBIfam" id="TIGR01085">
    <property type="entry name" value="murE"/>
    <property type="match status" value="1"/>
</dbReference>
<accession>A0A1U7JKX6</accession>
<dbReference type="InterPro" id="IPR036615">
    <property type="entry name" value="Mur_ligase_C_dom_sf"/>
</dbReference>
<evidence type="ECO:0000256" key="6">
    <source>
        <dbReference type="ARBA" id="ARBA00022840"/>
    </source>
</evidence>
<comment type="subcellular location">
    <subcellularLocation>
        <location evidence="12 13">Cytoplasm</location>
    </subcellularLocation>
</comment>
<dbReference type="Pfam" id="PF01225">
    <property type="entry name" value="Mur_ligase"/>
    <property type="match status" value="2"/>
</dbReference>
<evidence type="ECO:0000256" key="1">
    <source>
        <dbReference type="ARBA" id="ARBA00005898"/>
    </source>
</evidence>
<dbReference type="Gene3D" id="3.40.1190.10">
    <property type="entry name" value="Mur-like, catalytic domain"/>
    <property type="match status" value="2"/>
</dbReference>
<dbReference type="HAMAP" id="MF_00208">
    <property type="entry name" value="MurE"/>
    <property type="match status" value="1"/>
</dbReference>
<comment type="function">
    <text evidence="11">Catalyzes the addition of meso-diaminopimelic acid to the nucleotide precursor UDP-N-acetylmuramoyl-L-alanyl-D-glutamate (UMAG) in the biosynthesis of bacterial cell-wall peptidoglycan.</text>
</comment>
<evidence type="ECO:0000256" key="4">
    <source>
        <dbReference type="ARBA" id="ARBA00022618"/>
    </source>
</evidence>
<comment type="similarity">
    <text evidence="1 11">Belongs to the MurCDEF family. MurE subfamily.</text>
</comment>
<keyword evidence="7 12" id="KW-0133">Cell shape</keyword>
<dbReference type="EC" id="6.3.2.13" evidence="11"/>
<dbReference type="Proteomes" id="UP000185783">
    <property type="component" value="Unassembled WGS sequence"/>
</dbReference>
<dbReference type="Gene3D" id="3.40.1390.10">
    <property type="entry name" value="MurE/MurF, N-terminal domain"/>
    <property type="match status" value="2"/>
</dbReference>
<dbReference type="NCBIfam" id="NF001124">
    <property type="entry name" value="PRK00139.1-2"/>
    <property type="match status" value="1"/>
</dbReference>
<evidence type="ECO:0000259" key="15">
    <source>
        <dbReference type="Pfam" id="PF01225"/>
    </source>
</evidence>
<dbReference type="GO" id="GO:0008360">
    <property type="term" value="P:regulation of cell shape"/>
    <property type="evidence" value="ECO:0007669"/>
    <property type="project" value="UniProtKB-KW"/>
</dbReference>
<feature type="binding site" evidence="11">
    <location>
        <position position="28"/>
    </location>
    <ligand>
        <name>UDP-N-acetyl-alpha-D-muramoyl-L-alanyl-D-glutamate</name>
        <dbReference type="ChEBI" id="CHEBI:83900"/>
    </ligand>
</feature>
<feature type="binding site" evidence="12">
    <location>
        <begin position="617"/>
        <end position="623"/>
    </location>
    <ligand>
        <name>ATP</name>
        <dbReference type="ChEBI" id="CHEBI:30616"/>
    </ligand>
</feature>
<keyword evidence="2 12" id="KW-0963">Cytoplasm</keyword>
<feature type="modified residue" description="N6-carboxylysine" evidence="11">
    <location>
        <position position="221"/>
    </location>
</feature>
<feature type="binding site" evidence="11">
    <location>
        <begin position="154"/>
        <end position="155"/>
    </location>
    <ligand>
        <name>UDP-N-acetyl-alpha-D-muramoyl-L-alanyl-D-glutamate</name>
        <dbReference type="ChEBI" id="CHEBI:83900"/>
    </ligand>
</feature>
<feature type="domain" description="Mur ligase N-terminal catalytic" evidence="15">
    <location>
        <begin position="530"/>
        <end position="599"/>
    </location>
</feature>
<evidence type="ECO:0000313" key="18">
    <source>
        <dbReference type="EMBL" id="OKL45400.1"/>
    </source>
</evidence>
<comment type="caution">
    <text evidence="11">Lacks conserved residue(s) required for the propagation of feature annotation.</text>
</comment>
<dbReference type="GO" id="GO:0005524">
    <property type="term" value="F:ATP binding"/>
    <property type="evidence" value="ECO:0007669"/>
    <property type="project" value="UniProtKB-UniRule"/>
</dbReference>
<keyword evidence="9 12" id="KW-0131">Cell cycle</keyword>
<feature type="short sequence motif" description="Meso-diaminopimelate recognition motif" evidence="11">
    <location>
        <begin position="409"/>
        <end position="412"/>
    </location>
</feature>
<keyword evidence="6 12" id="KW-0067">ATP-binding</keyword>
<feature type="domain" description="Mur ligase central" evidence="17">
    <location>
        <begin position="615"/>
        <end position="803"/>
    </location>
</feature>
<dbReference type="InterPro" id="IPR036565">
    <property type="entry name" value="Mur-like_cat_sf"/>
</dbReference>
<keyword evidence="10 12" id="KW-0961">Cell wall biogenesis/degradation</keyword>
<sequence length="976" mass="102861">MLLENLVYIAELPEGAASLDVTGLTADSRAVKPGYLFAALPGAKADGLTFAAQAAEKGAVAILVNGERLAEARALVPEGTLVIGAPDARRELALMAAAFFASQPDTMVAVTGTSGKTSVSEFVRQIYAHCGMKAASLGTLGVVTSDGQNYGGLTTPDPIKLHETLAQLAKDGVTHAAMEASSHGLDQHRLDGVWLMAAGFTNLGRDHMDYHESVEDYLQAKLRLFRDVLPDGGVVVVDPNAPFADRVVAEAQARDLPLFTVGERGEDLKLVSATPDGFKQQLELVWEGQTHSVSLPLTGEFQVSNALVAAGLAIASGMDGADVIEALGGLKGAPGRLEHVGTKDNGGLVFVDYAHKPDALENVLTALRPFTKGRLICVFGCGGDRDKGKRPLMGEISGRLADLTIVTDDNPRTEQPALIRQEILDACPAAMEIGDRAAAIQKGIELLGEGDILCVAGKGHETGQIVGAEVLPFSDHETIQTALVAVQPAPTAEGEPEEAEDLFDDAPLWARDAFVAALSGQVRGKAPADITGISIDTRSLQEGDAFFALQGPKFDGHTFVEAALEAGASVAVVERAKVPDLPPEGRYVVVEDTLKALQDLGIAARARTKARIIAVTGSVGKTSTKEALKLALARSGRTHASAASHNNHWGVPLTLARMPANTEFGVFEIGMNHAGEITPLVKMVRPHVAMITTVEAVHLEFFESVEGIARAKAEIFQGLEPGGTAILNRDNRQYDLLRYLASIAGVKNIVTFGQRKGAQAVSEKIVPRADCTTMTANILGNSITYKIGSPGAHHINNSLAVLAGVSELGADIALAGLALGEMKPPKGRGEQTLLTINGRTAHLIDESYNANPASMKAALELLGTLPIEGRGRRIAVVGDMLELGPDSEQFHARIAGIVESAGIDLVYCVGTEMKALWDALPGDRRVAYSKDSKGMVERVVNDLSPADIIMIKGSLGTRMGLIVDAVKSRYAEPVEG</sequence>
<comment type="PTM">
    <text evidence="11">Carboxylation is probably crucial for Mg(2+) binding and, consequently, for the gamma-phosphate positioning of ATP.</text>
</comment>
<dbReference type="UniPathway" id="UPA00219"/>
<feature type="binding site" evidence="11">
    <location>
        <position position="187"/>
    </location>
    <ligand>
        <name>UDP-N-acetyl-alpha-D-muramoyl-L-alanyl-D-glutamate</name>
        <dbReference type="ChEBI" id="CHEBI:83900"/>
    </ligand>
</feature>
<comment type="function">
    <text evidence="12 14">Involved in cell wall formation. Catalyzes the final step in the synthesis of UDP-N-acetylmuramoyl-pentapeptide, the precursor of murein.</text>
</comment>
<organism evidence="18 19">
    <name type="scientific">Pseudovibrio exalbescens</name>
    <dbReference type="NCBI Taxonomy" id="197461"/>
    <lineage>
        <taxon>Bacteria</taxon>
        <taxon>Pseudomonadati</taxon>
        <taxon>Pseudomonadota</taxon>
        <taxon>Alphaproteobacteria</taxon>
        <taxon>Hyphomicrobiales</taxon>
        <taxon>Stappiaceae</taxon>
        <taxon>Pseudovibrio</taxon>
    </lineage>
</organism>
<dbReference type="Pfam" id="PF02875">
    <property type="entry name" value="Mur_ligase_C"/>
    <property type="match status" value="2"/>
</dbReference>
<comment type="catalytic activity">
    <reaction evidence="12 14">
        <text>D-alanyl-D-alanine + UDP-N-acetyl-alpha-D-muramoyl-L-alanyl-gamma-D-glutamyl-meso-2,6-diaminopimelate + ATP = UDP-N-acetyl-alpha-D-muramoyl-L-alanyl-gamma-D-glutamyl-meso-2,6-diaminopimeloyl-D-alanyl-D-alanine + ADP + phosphate + H(+)</text>
        <dbReference type="Rhea" id="RHEA:28374"/>
        <dbReference type="ChEBI" id="CHEBI:15378"/>
        <dbReference type="ChEBI" id="CHEBI:30616"/>
        <dbReference type="ChEBI" id="CHEBI:43474"/>
        <dbReference type="ChEBI" id="CHEBI:57822"/>
        <dbReference type="ChEBI" id="CHEBI:61386"/>
        <dbReference type="ChEBI" id="CHEBI:83905"/>
        <dbReference type="ChEBI" id="CHEBI:456216"/>
        <dbReference type="EC" id="6.3.2.10"/>
    </reaction>
</comment>
<dbReference type="Pfam" id="PF08245">
    <property type="entry name" value="Mur_ligase_M"/>
    <property type="match status" value="2"/>
</dbReference>
<keyword evidence="3 12" id="KW-0436">Ligase</keyword>
<feature type="domain" description="Mur ligase C-terminal" evidence="16">
    <location>
        <begin position="843"/>
        <end position="954"/>
    </location>
</feature>
<reference evidence="18 19" key="1">
    <citation type="submission" date="2016-03" db="EMBL/GenBank/DDBJ databases">
        <title>Genome sequence of Nesiotobacter sp. nov., a moderately halophilic alphaproteobacterium isolated from the Yellow Sea, China.</title>
        <authorList>
            <person name="Zhang G."/>
            <person name="Zhang R."/>
        </authorList>
    </citation>
    <scope>NUCLEOTIDE SEQUENCE [LARGE SCALE GENOMIC DNA]</scope>
    <source>
        <strain evidence="18 19">WB1-6</strain>
    </source>
</reference>
<evidence type="ECO:0000256" key="8">
    <source>
        <dbReference type="ARBA" id="ARBA00022984"/>
    </source>
</evidence>
<dbReference type="InterPro" id="IPR005863">
    <property type="entry name" value="UDP-N-AcMur_synth"/>
</dbReference>
<dbReference type="InterPro" id="IPR035911">
    <property type="entry name" value="MurE/MurF_N"/>
</dbReference>
<dbReference type="NCBIfam" id="NF001126">
    <property type="entry name" value="PRK00139.1-4"/>
    <property type="match status" value="1"/>
</dbReference>
<dbReference type="SUPFAM" id="SSF63418">
    <property type="entry name" value="MurE/MurF N-terminal domain"/>
    <property type="match status" value="2"/>
</dbReference>
<comment type="cofactor">
    <cofactor evidence="11">
        <name>Mg(2+)</name>
        <dbReference type="ChEBI" id="CHEBI:18420"/>
    </cofactor>
</comment>
<name>A0A1U7JKX6_9HYPH</name>
<dbReference type="SUPFAM" id="SSF53244">
    <property type="entry name" value="MurD-like peptide ligases, peptide-binding domain"/>
    <property type="match status" value="2"/>
</dbReference>
<gene>
    <name evidence="11" type="primary">murE</name>
    <name evidence="12" type="synonym">murF</name>
    <name evidence="18" type="ORF">A3843_03495</name>
</gene>
<feature type="binding site" evidence="11">
    <location>
        <position position="385"/>
    </location>
    <ligand>
        <name>meso-2,6-diaminopimelate</name>
        <dbReference type="ChEBI" id="CHEBI:57791"/>
    </ligand>
</feature>
<feature type="binding site" evidence="11">
    <location>
        <position position="189"/>
    </location>
    <ligand>
        <name>UDP-N-acetyl-alpha-D-muramoyl-L-alanyl-D-glutamate</name>
        <dbReference type="ChEBI" id="CHEBI:83900"/>
    </ligand>
</feature>
<evidence type="ECO:0000256" key="14">
    <source>
        <dbReference type="RuleBase" id="RU004136"/>
    </source>
</evidence>
<comment type="catalytic activity">
    <reaction evidence="11">
        <text>UDP-N-acetyl-alpha-D-muramoyl-L-alanyl-D-glutamate + meso-2,6-diaminopimelate + ATP = UDP-N-acetyl-alpha-D-muramoyl-L-alanyl-gamma-D-glutamyl-meso-2,6-diaminopimelate + ADP + phosphate + H(+)</text>
        <dbReference type="Rhea" id="RHEA:23676"/>
        <dbReference type="ChEBI" id="CHEBI:15378"/>
        <dbReference type="ChEBI" id="CHEBI:30616"/>
        <dbReference type="ChEBI" id="CHEBI:43474"/>
        <dbReference type="ChEBI" id="CHEBI:57791"/>
        <dbReference type="ChEBI" id="CHEBI:83900"/>
        <dbReference type="ChEBI" id="CHEBI:83905"/>
        <dbReference type="ChEBI" id="CHEBI:456216"/>
        <dbReference type="EC" id="6.3.2.13"/>
    </reaction>
</comment>
<dbReference type="SUPFAM" id="SSF53623">
    <property type="entry name" value="MurD-like peptide ligases, catalytic domain"/>
    <property type="match status" value="2"/>
</dbReference>
<dbReference type="InterPro" id="IPR013221">
    <property type="entry name" value="Mur_ligase_cen"/>
</dbReference>
<dbReference type="HAMAP" id="MF_02019">
    <property type="entry name" value="MurF"/>
    <property type="match status" value="1"/>
</dbReference>
<dbReference type="PANTHER" id="PTHR43024:SF1">
    <property type="entry name" value="UDP-N-ACETYLMURAMOYL-TRIPEPTIDE--D-ALANYL-D-ALANINE LIGASE"/>
    <property type="match status" value="1"/>
</dbReference>
<dbReference type="GO" id="GO:0009252">
    <property type="term" value="P:peptidoglycan biosynthetic process"/>
    <property type="evidence" value="ECO:0007669"/>
    <property type="project" value="UniProtKB-UniRule"/>
</dbReference>
<dbReference type="InterPro" id="IPR005761">
    <property type="entry name" value="UDP-N-AcMur-Glu-dNH2Pim_ligase"/>
</dbReference>
<feature type="binding site" evidence="11">
    <location>
        <begin position="112"/>
        <end position="118"/>
    </location>
    <ligand>
        <name>ATP</name>
        <dbReference type="ChEBI" id="CHEBI:30616"/>
    </ligand>
</feature>
<dbReference type="InterPro" id="IPR000713">
    <property type="entry name" value="Mur_ligase_N"/>
</dbReference>
<dbReference type="EMBL" id="LVVZ01000005">
    <property type="protein sequence ID" value="OKL45400.1"/>
    <property type="molecule type" value="Genomic_DNA"/>
</dbReference>
<keyword evidence="4 12" id="KW-0132">Cell division</keyword>
<feature type="binding site" evidence="11">
    <location>
        <position position="461"/>
    </location>
    <ligand>
        <name>meso-2,6-diaminopimelate</name>
        <dbReference type="ChEBI" id="CHEBI:57791"/>
    </ligand>
</feature>
<feature type="binding site" evidence="11">
    <location>
        <position position="181"/>
    </location>
    <ligand>
        <name>UDP-N-acetyl-alpha-D-muramoyl-L-alanyl-D-glutamate</name>
        <dbReference type="ChEBI" id="CHEBI:83900"/>
    </ligand>
</feature>
<evidence type="ECO:0000256" key="2">
    <source>
        <dbReference type="ARBA" id="ARBA00022490"/>
    </source>
</evidence>
<evidence type="ECO:0000256" key="9">
    <source>
        <dbReference type="ARBA" id="ARBA00023306"/>
    </source>
</evidence>
<evidence type="ECO:0000256" key="10">
    <source>
        <dbReference type="ARBA" id="ARBA00023316"/>
    </source>
</evidence>
<dbReference type="Gene3D" id="3.90.190.20">
    <property type="entry name" value="Mur ligase, C-terminal domain"/>
    <property type="match status" value="2"/>
</dbReference>
<comment type="pathway">
    <text evidence="12 13">Cell wall biogenesis; peptidoglycan biosynthesis.</text>
</comment>
<dbReference type="AlphaFoldDB" id="A0A1U7JKX6"/>
<dbReference type="InterPro" id="IPR051046">
    <property type="entry name" value="MurCDEF_CellWall_CoF430Synth"/>
</dbReference>
<evidence type="ECO:0000256" key="13">
    <source>
        <dbReference type="RuleBase" id="RU004135"/>
    </source>
</evidence>
<dbReference type="InterPro" id="IPR004101">
    <property type="entry name" value="Mur_ligase_C"/>
</dbReference>
<evidence type="ECO:0000256" key="5">
    <source>
        <dbReference type="ARBA" id="ARBA00022741"/>
    </source>
</evidence>
<dbReference type="GO" id="GO:0071555">
    <property type="term" value="P:cell wall organization"/>
    <property type="evidence" value="ECO:0007669"/>
    <property type="project" value="UniProtKB-KW"/>
</dbReference>
<feature type="domain" description="Mur ligase N-terminal catalytic" evidence="15">
    <location>
        <begin position="21"/>
        <end position="68"/>
    </location>
</feature>
<feature type="domain" description="Mur ligase C-terminal" evidence="16">
    <location>
        <begin position="335"/>
        <end position="459"/>
    </location>
</feature>
<dbReference type="GO" id="GO:0051301">
    <property type="term" value="P:cell division"/>
    <property type="evidence" value="ECO:0007669"/>
    <property type="project" value="UniProtKB-KW"/>
</dbReference>
<dbReference type="EC" id="6.3.2.10" evidence="12"/>